<evidence type="ECO:0000259" key="7">
    <source>
        <dbReference type="Pfam" id="PF16822"/>
    </source>
</evidence>
<evidence type="ECO:0000256" key="2">
    <source>
        <dbReference type="ARBA" id="ARBA00005182"/>
    </source>
</evidence>
<dbReference type="Pfam" id="PF16822">
    <property type="entry name" value="ALGX"/>
    <property type="match status" value="1"/>
</dbReference>
<evidence type="ECO:0000313" key="8">
    <source>
        <dbReference type="EMBL" id="QEM81180.1"/>
    </source>
</evidence>
<dbReference type="Proteomes" id="UP000324285">
    <property type="component" value="Chromosome"/>
</dbReference>
<dbReference type="GO" id="GO:0042597">
    <property type="term" value="C:periplasmic space"/>
    <property type="evidence" value="ECO:0007669"/>
    <property type="project" value="UniProtKB-SubCell"/>
</dbReference>
<feature type="domain" description="AlgX/AlgJ SGNH hydrolase-like" evidence="7">
    <location>
        <begin position="218"/>
        <end position="341"/>
    </location>
</feature>
<evidence type="ECO:0000256" key="3">
    <source>
        <dbReference type="ARBA" id="ARBA00022679"/>
    </source>
</evidence>
<keyword evidence="9" id="KW-1185">Reference proteome</keyword>
<dbReference type="Gene3D" id="1.25.40.10">
    <property type="entry name" value="Tetratricopeptide repeat domain"/>
    <property type="match status" value="1"/>
</dbReference>
<keyword evidence="4" id="KW-0732">Signal</keyword>
<dbReference type="GO" id="GO:0042121">
    <property type="term" value="P:alginic acid biosynthetic process"/>
    <property type="evidence" value="ECO:0007669"/>
    <property type="project" value="UniProtKB-UniPathway"/>
</dbReference>
<dbReference type="UniPathway" id="UPA00286"/>
<dbReference type="InterPro" id="IPR031811">
    <property type="entry name" value="ALGX/ALGJ_SGNH-like"/>
</dbReference>
<dbReference type="KEGG" id="hbh:E4T21_06235"/>
<dbReference type="SUPFAM" id="SSF48452">
    <property type="entry name" value="TPR-like"/>
    <property type="match status" value="1"/>
</dbReference>
<evidence type="ECO:0000313" key="9">
    <source>
        <dbReference type="Proteomes" id="UP000324285"/>
    </source>
</evidence>
<proteinExistence type="predicted"/>
<evidence type="ECO:0000256" key="5">
    <source>
        <dbReference type="ARBA" id="ARBA00022764"/>
    </source>
</evidence>
<reference evidence="8" key="1">
    <citation type="submission" date="2021-02" db="EMBL/GenBank/DDBJ databases">
        <title>Strain Y2R2, a novel species of the genus Halomonas.</title>
        <authorList>
            <person name="Huang H."/>
        </authorList>
    </citation>
    <scope>NUCLEOTIDE SEQUENCE</scope>
    <source>
        <strain evidence="8">Y2R2</strain>
    </source>
</reference>
<protein>
    <recommendedName>
        <fullName evidence="7">AlgX/AlgJ SGNH hydrolase-like domain-containing protein</fullName>
    </recommendedName>
</protein>
<evidence type="ECO:0000256" key="4">
    <source>
        <dbReference type="ARBA" id="ARBA00022729"/>
    </source>
</evidence>
<dbReference type="InterPro" id="IPR011990">
    <property type="entry name" value="TPR-like_helical_dom_sf"/>
</dbReference>
<comment type="pathway">
    <text evidence="2">Glycan biosynthesis; alginate biosynthesis.</text>
</comment>
<evidence type="ECO:0000256" key="1">
    <source>
        <dbReference type="ARBA" id="ARBA00004418"/>
    </source>
</evidence>
<dbReference type="OrthoDB" id="7981249at2"/>
<accession>A0A5C1NE80</accession>
<evidence type="ECO:0000256" key="6">
    <source>
        <dbReference type="ARBA" id="ARBA00022841"/>
    </source>
</evidence>
<dbReference type="RefSeq" id="WP_149284194.1">
    <property type="nucleotide sequence ID" value="NZ_CP038437.2"/>
</dbReference>
<sequence>MYQNIATRITTADSSMQKGIYDEASHQYSTILDDLDSLLPDLHIRLAESLVRERRFTDARNTIDRLLKYHPNHQGGLNFIDIIASEEAKKFSVKIKNINNPQRPPIFHLNKSIHDTIIKGKDLASFLLLGWARNLKEQDISILVDNGCITSYPLNANRPDVVKFFIEKHGIKREFIRNLCGFRHTIDLGGKRNIRIGLSVNGKADWYHEVDIQPVRQVIEGKDGWLFLTNHADSTVKQHTGETLLNDATITTWKNFSRNFNKKKNALYVISNSKEKVFPELYPYPQGDFTITEQVEEIFRDFGVNYINPVEKCSKDRNSYYRTDTHWSDLGAFICFKECMHRLGYQHDYDQYFSFFEREVYGDLGSKLYPPAKDPKKTLKMIGLLRSRLAFNNQIPGAGNVKVFTNPNPMFDKNILMFGGSSLSAGNFSKFFSLFFSRVVAINLPGSYVQEIADHEQADHVIVQTNERYLIQPGRVYESLSEAKPLAAASKLGSKEKSRIFKELRKTAGFGFYKKIIMG</sequence>
<keyword evidence="3" id="KW-0808">Transferase</keyword>
<keyword evidence="6" id="KW-0016">Alginate biosynthesis</keyword>
<comment type="subcellular location">
    <subcellularLocation>
        <location evidence="1">Periplasm</location>
    </subcellularLocation>
</comment>
<name>A0A5C1NE80_9GAMM</name>
<dbReference type="GO" id="GO:0016740">
    <property type="term" value="F:transferase activity"/>
    <property type="evidence" value="ECO:0007669"/>
    <property type="project" value="UniProtKB-KW"/>
</dbReference>
<dbReference type="EMBL" id="CP038437">
    <property type="protein sequence ID" value="QEM81180.1"/>
    <property type="molecule type" value="Genomic_DNA"/>
</dbReference>
<gene>
    <name evidence="8" type="ORF">E4T21_06235</name>
</gene>
<organism evidence="8 9">
    <name type="scientific">Halomonas binhaiensis</name>
    <dbReference type="NCBI Taxonomy" id="2562282"/>
    <lineage>
        <taxon>Bacteria</taxon>
        <taxon>Pseudomonadati</taxon>
        <taxon>Pseudomonadota</taxon>
        <taxon>Gammaproteobacteria</taxon>
        <taxon>Oceanospirillales</taxon>
        <taxon>Halomonadaceae</taxon>
        <taxon>Halomonas</taxon>
    </lineage>
</organism>
<dbReference type="AlphaFoldDB" id="A0A5C1NE80"/>
<keyword evidence="5" id="KW-0574">Periplasm</keyword>